<dbReference type="EMBL" id="MELK01000048">
    <property type="protein sequence ID" value="OFW56106.1"/>
    <property type="molecule type" value="Genomic_DNA"/>
</dbReference>
<keyword evidence="1" id="KW-0472">Membrane</keyword>
<evidence type="ECO:0000256" key="1">
    <source>
        <dbReference type="SAM" id="Phobius"/>
    </source>
</evidence>
<dbReference type="AlphaFoldDB" id="A0A1F2WH23"/>
<reference evidence="2 3" key="1">
    <citation type="journal article" date="2016" name="Nat. Commun.">
        <title>Thousands of microbial genomes shed light on interconnected biogeochemical processes in an aquifer system.</title>
        <authorList>
            <person name="Anantharaman K."/>
            <person name="Brown C.T."/>
            <person name="Hug L.A."/>
            <person name="Sharon I."/>
            <person name="Castelle C.J."/>
            <person name="Probst A.J."/>
            <person name="Thomas B.C."/>
            <person name="Singh A."/>
            <person name="Wilkins M.J."/>
            <person name="Karaoz U."/>
            <person name="Brodie E.L."/>
            <person name="Williams K.H."/>
            <person name="Hubbard S.S."/>
            <person name="Banfield J.F."/>
        </authorList>
    </citation>
    <scope>NUCLEOTIDE SEQUENCE [LARGE SCALE GENOMIC DNA]</scope>
</reference>
<gene>
    <name evidence="2" type="ORF">A2Y75_02995</name>
</gene>
<keyword evidence="1" id="KW-0812">Transmembrane</keyword>
<protein>
    <recommendedName>
        <fullName evidence="4">Ferric oxidoreductase domain-containing protein</fullName>
    </recommendedName>
</protein>
<comment type="caution">
    <text evidence="2">The sequence shown here is derived from an EMBL/GenBank/DDBJ whole genome shotgun (WGS) entry which is preliminary data.</text>
</comment>
<evidence type="ECO:0008006" key="4">
    <source>
        <dbReference type="Google" id="ProtNLM"/>
    </source>
</evidence>
<feature type="transmembrane region" description="Helical" evidence="1">
    <location>
        <begin position="123"/>
        <end position="145"/>
    </location>
</feature>
<proteinExistence type="predicted"/>
<organism evidence="2 3">
    <name type="scientific">Candidatus Solincola sediminis</name>
    <dbReference type="NCBI Taxonomy" id="1797199"/>
    <lineage>
        <taxon>Bacteria</taxon>
        <taxon>Bacillati</taxon>
        <taxon>Actinomycetota</taxon>
        <taxon>Candidatus Geothermincolia</taxon>
        <taxon>Candidatus Geothermincolales</taxon>
        <taxon>Candidatus Geothermincolaceae</taxon>
        <taxon>Candidatus Solincola</taxon>
    </lineage>
</organism>
<accession>A0A1F2WH23</accession>
<keyword evidence="1" id="KW-1133">Transmembrane helix</keyword>
<name>A0A1F2WH23_9ACTN</name>
<feature type="transmembrane region" description="Helical" evidence="1">
    <location>
        <begin position="21"/>
        <end position="42"/>
    </location>
</feature>
<feature type="transmembrane region" description="Helical" evidence="1">
    <location>
        <begin position="181"/>
        <end position="200"/>
    </location>
</feature>
<feature type="transmembrane region" description="Helical" evidence="1">
    <location>
        <begin position="157"/>
        <end position="175"/>
    </location>
</feature>
<sequence>MPKNNHGVLKRKTPFAGNARLVFQVVALLIFAGVLAVPVVVVATSESFGASATFTSLRMLSLLAFSLIFISIVTGAFRPFFNRIFKPKTAQRLHVGIGLAGFLLGLSHGLTVTVYGFAGYNAFIISIGPTVLALLVLTMLIAFYRRRFKDSWRWIHRINYLIFGAVFTHAVILGFDVRYGVFLKIIFGIYAGIVVVGSIFRYSTLRSLKLAAERRAIINRQTGSQE</sequence>
<dbReference type="Proteomes" id="UP000177876">
    <property type="component" value="Unassembled WGS sequence"/>
</dbReference>
<feature type="transmembrane region" description="Helical" evidence="1">
    <location>
        <begin position="62"/>
        <end position="81"/>
    </location>
</feature>
<evidence type="ECO:0000313" key="3">
    <source>
        <dbReference type="Proteomes" id="UP000177876"/>
    </source>
</evidence>
<evidence type="ECO:0000313" key="2">
    <source>
        <dbReference type="EMBL" id="OFW56106.1"/>
    </source>
</evidence>
<feature type="transmembrane region" description="Helical" evidence="1">
    <location>
        <begin position="93"/>
        <end position="117"/>
    </location>
</feature>